<evidence type="ECO:0000256" key="1">
    <source>
        <dbReference type="SAM" id="MobiDB-lite"/>
    </source>
</evidence>
<sequence length="489" mass="55248">MAIIQSIQKYFKGLFNRRLATGIRISPVRQSTPNNWTLYASTLGRQYKEYHSKDLTEIGTWDHKTLLQVLRSVSPEASHAITMYLRVFDGTFSVRGIANNGEIDERATNALKTLITKFNQNDIARFSLPNNVRDIALKFALDCLIKGAIAGELIFDKNFRVTGIAYVDPWSIEFKIDDNGRYYPVQYQTDKLVSLDIPNFFYVPVDPLGDDPYGEEGITTAIRPIIFKTMLMQDLRMAVHVNGWQRLDFKVLEEAILKNIPPNVKNDSAQLSSFIERQLNDIIETYKALNPDDNIVHTDSVEVTPIQPARGITLDPKPLLDVIDNQIANGLKTFQILLSKKFGGGSEGFTSSEMVLYVKLVGSYQKIVESLLERALALGLRMENGIMATVDIEFRKPELRTDTELSQWQTIAIANIAQMYDEQAIGLQEKTERLREIGGFDGPVPDDISEERLNGGNNPNEPERPSSAEGEKERKRKETNRRRRSGGGK</sequence>
<dbReference type="EMBL" id="MT143975">
    <property type="protein sequence ID" value="QJA44319.1"/>
    <property type="molecule type" value="Genomic_DNA"/>
</dbReference>
<protein>
    <recommendedName>
        <fullName evidence="3">Portal protein</fullName>
    </recommendedName>
</protein>
<feature type="compositionally biased region" description="Basic residues" evidence="1">
    <location>
        <begin position="474"/>
        <end position="489"/>
    </location>
</feature>
<reference evidence="2" key="1">
    <citation type="submission" date="2020-03" db="EMBL/GenBank/DDBJ databases">
        <title>The deep terrestrial virosphere.</title>
        <authorList>
            <person name="Holmfeldt K."/>
            <person name="Nilsson E."/>
            <person name="Simone D."/>
            <person name="Lopez-Fernandez M."/>
            <person name="Wu X."/>
            <person name="de Brujin I."/>
            <person name="Lundin D."/>
            <person name="Andersson A."/>
            <person name="Bertilsson S."/>
            <person name="Dopson M."/>
        </authorList>
    </citation>
    <scope>NUCLEOTIDE SEQUENCE</scope>
    <source>
        <strain evidence="2">TM448A00093</strain>
    </source>
</reference>
<dbReference type="AlphaFoldDB" id="A0A6H1ZA30"/>
<evidence type="ECO:0008006" key="3">
    <source>
        <dbReference type="Google" id="ProtNLM"/>
    </source>
</evidence>
<feature type="region of interest" description="Disordered" evidence="1">
    <location>
        <begin position="437"/>
        <end position="489"/>
    </location>
</feature>
<gene>
    <name evidence="2" type="ORF">TM448A00093_0049</name>
</gene>
<accession>A0A6H1ZA30</accession>
<feature type="compositionally biased region" description="Basic and acidic residues" evidence="1">
    <location>
        <begin position="461"/>
        <end position="473"/>
    </location>
</feature>
<name>A0A6H1ZA30_9ZZZZ</name>
<proteinExistence type="predicted"/>
<organism evidence="2">
    <name type="scientific">viral metagenome</name>
    <dbReference type="NCBI Taxonomy" id="1070528"/>
    <lineage>
        <taxon>unclassified sequences</taxon>
        <taxon>metagenomes</taxon>
        <taxon>organismal metagenomes</taxon>
    </lineage>
</organism>
<evidence type="ECO:0000313" key="2">
    <source>
        <dbReference type="EMBL" id="QJA44319.1"/>
    </source>
</evidence>